<dbReference type="Proteomes" id="UP000887013">
    <property type="component" value="Unassembled WGS sequence"/>
</dbReference>
<keyword evidence="1" id="KW-0472">Membrane</keyword>
<name>A0A8X6U357_NEPPI</name>
<dbReference type="EMBL" id="BMAW01117186">
    <property type="protein sequence ID" value="GFT73871.1"/>
    <property type="molecule type" value="Genomic_DNA"/>
</dbReference>
<dbReference type="PANTHER" id="PTHR21274:SF0">
    <property type="entry name" value="MECKELIN"/>
    <property type="match status" value="1"/>
</dbReference>
<dbReference type="Pfam" id="PF09773">
    <property type="entry name" value="Meckelin"/>
    <property type="match status" value="2"/>
</dbReference>
<evidence type="ECO:0000313" key="3">
    <source>
        <dbReference type="EMBL" id="GFT73871.1"/>
    </source>
</evidence>
<dbReference type="PANTHER" id="PTHR21274">
    <property type="entry name" value="MECKELIN"/>
    <property type="match status" value="1"/>
</dbReference>
<feature type="transmembrane region" description="Helical" evidence="1">
    <location>
        <begin position="577"/>
        <end position="598"/>
    </location>
</feature>
<reference evidence="3" key="1">
    <citation type="submission" date="2020-08" db="EMBL/GenBank/DDBJ databases">
        <title>Multicomponent nature underlies the extraordinary mechanical properties of spider dragline silk.</title>
        <authorList>
            <person name="Kono N."/>
            <person name="Nakamura H."/>
            <person name="Mori M."/>
            <person name="Yoshida Y."/>
            <person name="Ohtoshi R."/>
            <person name="Malay A.D."/>
            <person name="Moran D.A.P."/>
            <person name="Tomita M."/>
            <person name="Numata K."/>
            <person name="Arakawa K."/>
        </authorList>
    </citation>
    <scope>NUCLEOTIDE SEQUENCE</scope>
</reference>
<dbReference type="AlphaFoldDB" id="A0A8X6U357"/>
<sequence>MVLPYIFWIAIITFINEAKGNVPLPAITPDNCNSTEYYDSICMRCRRCGRDENQTSLQHRAHDGSCICKSHYFEKIRRGPYNVTCALCPKGKVLSTDGNICLECAESNPYNETLSYCEPCINGTFVEDGKNVVCTSCQNEASTINDVLNVCPNRNAADYMYCSKSNMVYSGGYCVPSPILNDPSLFTIKYENGESVSSAFLKNHLEAALNSCEESNIAACQLLANMCTLLLYKIVETNVCAEFRRIAKKYLLECPRKQLWLYYIDEEGEWHTEKDLFRDNVPNILTPSLAQESSKLHIFAMKYALNGTFLGLIKITSDDLHLCQESDIDDDIAFTVGTRFERTCTRSLQYLWQSSELIYYDLYLANNQNKSELYPIPVLIRNIVLNGEFVNMGKDMSKWRLVRRFFLTDHISGIEDETNLNDKHNQPVAKVFRYVSEMSLKITFKSEEIPGTIYPPLLTISYAEATPDDYMKDKKMKFSVSYEVNQDHAKKSVKIAVSVLSTMAFAWSILQTYSWFRRSGKHAVDLVTLGKFLVFMSGNLSTVFFIVMFCTCLYWFSFFKRQDVIYTILPTQEQEDFLSVYIGIAFALKAVHLIHLLFVQCSIDIFYIDWERPRVRASSVSARTATTSKSIAETAAGADTKKSSGNILKATPDKINAEMAGVSIWRTYYAANEWAEIQSKRKTSLCVQLFGVLFILNVDFTFTAQMCFENCVSCYPLKIQGMQFLSKVMCIKNVLGFESSTLAALKLNIPPEDVHKYVPYSTCCRFALGVLVYLSVAMLQVIVRKGLYERFVEDKLQQYVDLCSVSNVSIFILITKRFGYYIHGRSTHGKADVNMKEMHEFLRKEEEDLCGHRGLLPDTDQQTFQILLPSGVHDQFLRLLVPLTSYTQAADRMQGVGGRLAKVDIDRVANTHYMLNKFLSGFIDHSFKDLDYIVKDRVMLEYLLDIECYEVADRGYFYNDDGRSFSSVLFYGNESILLLFDVLLFSMIDIASNDYVLSMILTFVIAKAIQGLRRSAGRRNLVRKALVDERFLT</sequence>
<keyword evidence="4" id="KW-1185">Reference proteome</keyword>
<gene>
    <name evidence="3" type="ORF">NPIL_460852</name>
</gene>
<evidence type="ECO:0000313" key="4">
    <source>
        <dbReference type="Proteomes" id="UP000887013"/>
    </source>
</evidence>
<accession>A0A8X6U357</accession>
<evidence type="ECO:0008006" key="5">
    <source>
        <dbReference type="Google" id="ProtNLM"/>
    </source>
</evidence>
<proteinExistence type="predicted"/>
<feature type="signal peptide" evidence="2">
    <location>
        <begin position="1"/>
        <end position="20"/>
    </location>
</feature>
<evidence type="ECO:0000256" key="1">
    <source>
        <dbReference type="SAM" id="Phobius"/>
    </source>
</evidence>
<keyword evidence="1" id="KW-0812">Transmembrane</keyword>
<evidence type="ECO:0000256" key="2">
    <source>
        <dbReference type="SAM" id="SignalP"/>
    </source>
</evidence>
<dbReference type="InterPro" id="IPR019170">
    <property type="entry name" value="Meckelin"/>
</dbReference>
<dbReference type="GO" id="GO:0060271">
    <property type="term" value="P:cilium assembly"/>
    <property type="evidence" value="ECO:0007669"/>
    <property type="project" value="InterPro"/>
</dbReference>
<dbReference type="GO" id="GO:0036038">
    <property type="term" value="C:MKS complex"/>
    <property type="evidence" value="ECO:0007669"/>
    <property type="project" value="InterPro"/>
</dbReference>
<feature type="transmembrane region" description="Helical" evidence="1">
    <location>
        <begin position="533"/>
        <end position="556"/>
    </location>
</feature>
<keyword evidence="1" id="KW-1133">Transmembrane helix</keyword>
<feature type="chain" id="PRO_5036481506" description="Meckelin" evidence="2">
    <location>
        <begin position="21"/>
        <end position="1033"/>
    </location>
</feature>
<organism evidence="3 4">
    <name type="scientific">Nephila pilipes</name>
    <name type="common">Giant wood spider</name>
    <name type="synonym">Nephila maculata</name>
    <dbReference type="NCBI Taxonomy" id="299642"/>
    <lineage>
        <taxon>Eukaryota</taxon>
        <taxon>Metazoa</taxon>
        <taxon>Ecdysozoa</taxon>
        <taxon>Arthropoda</taxon>
        <taxon>Chelicerata</taxon>
        <taxon>Arachnida</taxon>
        <taxon>Araneae</taxon>
        <taxon>Araneomorphae</taxon>
        <taxon>Entelegynae</taxon>
        <taxon>Araneoidea</taxon>
        <taxon>Nephilidae</taxon>
        <taxon>Nephila</taxon>
    </lineage>
</organism>
<dbReference type="OrthoDB" id="419138at2759"/>
<protein>
    <recommendedName>
        <fullName evidence="5">Meckelin</fullName>
    </recommendedName>
</protein>
<keyword evidence="2" id="KW-0732">Signal</keyword>
<comment type="caution">
    <text evidence="3">The sequence shown here is derived from an EMBL/GenBank/DDBJ whole genome shotgun (WGS) entry which is preliminary data.</text>
</comment>